<evidence type="ECO:0000259" key="2">
    <source>
        <dbReference type="Pfam" id="PF21882"/>
    </source>
</evidence>
<dbReference type="Gene3D" id="2.60.40.3940">
    <property type="match status" value="1"/>
</dbReference>
<dbReference type="RefSeq" id="WP_090379943.1">
    <property type="nucleotide sequence ID" value="NZ_CP156749.1"/>
</dbReference>
<evidence type="ECO:0000256" key="1">
    <source>
        <dbReference type="SAM" id="MobiDB-lite"/>
    </source>
</evidence>
<gene>
    <name evidence="3" type="ORF">SAMN05421553_2054</name>
</gene>
<protein>
    <recommendedName>
        <fullName evidence="2">Putative tail fiber protein gp53-like C-terminal domain-containing protein</fullName>
    </recommendedName>
</protein>
<dbReference type="EMBL" id="FNSC01000001">
    <property type="protein sequence ID" value="SED11446.1"/>
    <property type="molecule type" value="Genomic_DNA"/>
</dbReference>
<dbReference type="STRING" id="53406.SAMN05421553_2054"/>
<dbReference type="Proteomes" id="UP000242849">
    <property type="component" value="Unassembled WGS sequence"/>
</dbReference>
<reference evidence="4" key="1">
    <citation type="submission" date="2016-10" db="EMBL/GenBank/DDBJ databases">
        <authorList>
            <person name="Varghese N."/>
            <person name="Submissions S."/>
        </authorList>
    </citation>
    <scope>NUCLEOTIDE SEQUENCE [LARGE SCALE GENOMIC DNA]</scope>
    <source>
        <strain evidence="4">DSM 12111</strain>
    </source>
</reference>
<dbReference type="OrthoDB" id="9810174at2"/>
<dbReference type="Pfam" id="PF21882">
    <property type="entry name" value="Gp53-like_C"/>
    <property type="match status" value="1"/>
</dbReference>
<dbReference type="AlphaFoldDB" id="A0A1H4Y0G0"/>
<sequence length="311" mass="31803">MQKISDSTATATPAGEFTEGSAAGGVPSTLIKAAWLTTIQRELIALLQAAALEPDVEDDAQVLAAVQALISAGLANKQPQDATLTALASLGTAANQMIYSTGPDAFALTALSAFIRTLLDDADAAAARTTLGAAPLASPALTGTPTVPTAAPGTNNTQAASTGFVQAAIAAIATATEVLKGILRIGTQAEVNAGTLDDVAVTPKKLRFGFSMSLTANGYITFPTWLGGLIVQWGTSGAVTYDARLTVSYPIAFPNACFAVLTNYKAPATQTDHCQSYGVANVGTTSFQVENQWVYGGNAGNFTAVWVGFGY</sequence>
<proteinExistence type="predicted"/>
<keyword evidence="4" id="KW-1185">Reference proteome</keyword>
<evidence type="ECO:0000313" key="3">
    <source>
        <dbReference type="EMBL" id="SED11446.1"/>
    </source>
</evidence>
<evidence type="ECO:0000313" key="4">
    <source>
        <dbReference type="Proteomes" id="UP000242849"/>
    </source>
</evidence>
<organism evidence="3 4">
    <name type="scientific">Pseudomonas anguilliseptica</name>
    <dbReference type="NCBI Taxonomy" id="53406"/>
    <lineage>
        <taxon>Bacteria</taxon>
        <taxon>Pseudomonadati</taxon>
        <taxon>Pseudomonadota</taxon>
        <taxon>Gammaproteobacteria</taxon>
        <taxon>Pseudomonadales</taxon>
        <taxon>Pseudomonadaceae</taxon>
        <taxon>Pseudomonas</taxon>
    </lineage>
</organism>
<feature type="region of interest" description="Disordered" evidence="1">
    <location>
        <begin position="1"/>
        <end position="20"/>
    </location>
</feature>
<feature type="domain" description="Putative tail fiber protein gp53-like C-terminal" evidence="2">
    <location>
        <begin position="227"/>
        <end position="311"/>
    </location>
</feature>
<dbReference type="InterPro" id="IPR054075">
    <property type="entry name" value="Gp53-like_C"/>
</dbReference>
<name>A0A1H4Y0G0_PSEAG</name>
<accession>A0A1H4Y0G0</accession>
<feature type="compositionally biased region" description="Polar residues" evidence="1">
    <location>
        <begin position="1"/>
        <end position="11"/>
    </location>
</feature>